<dbReference type="Proteomes" id="UP000466848">
    <property type="component" value="Chromosome"/>
</dbReference>
<keyword evidence="4" id="KW-1185">Reference proteome</keyword>
<sequence length="295" mass="31355">MKLTKGKLIAAGVICGALVITYVAGGGYAVKDSTPLSATNSVTDSAVAAVSSQEDFLTATGGAVVENPKDSEAKDGSGKSSADGQEKGTMTAAQKVALAQSMGSDASSAGVKKGSSDYSQSKGMSLDPETGKDKYLTEPVPEGKPVPVEPQNTVISDKKLTCTLSVRCDTILDNISALDPEKVELVPTSGAILATATVTFYEGESVFNVLQREMKKNKIHMEFVNTPLYNSAYIEGINNLYEFDCGELSGWMYKVNDWFPNYGCSRYQLKQGDVIEWVYTCDLGRDVGGYYSTGG</sequence>
<feature type="region of interest" description="Disordered" evidence="1">
    <location>
        <begin position="60"/>
        <end position="90"/>
    </location>
</feature>
<feature type="region of interest" description="Disordered" evidence="1">
    <location>
        <begin position="103"/>
        <end position="150"/>
    </location>
</feature>
<dbReference type="Pfam" id="PF14478">
    <property type="entry name" value="DUF4430"/>
    <property type="match status" value="1"/>
</dbReference>
<evidence type="ECO:0000313" key="4">
    <source>
        <dbReference type="Proteomes" id="UP000466848"/>
    </source>
</evidence>
<dbReference type="EMBL" id="CP048649">
    <property type="protein sequence ID" value="QIB69650.1"/>
    <property type="molecule type" value="Genomic_DNA"/>
</dbReference>
<protein>
    <submittedName>
        <fullName evidence="3">DUF4430 domain-containing protein</fullName>
    </submittedName>
</protein>
<accession>A0A858BXM0</accession>
<dbReference type="AlphaFoldDB" id="A0A858BXM0"/>
<dbReference type="Gene3D" id="2.170.130.30">
    <property type="match status" value="1"/>
</dbReference>
<evidence type="ECO:0000256" key="1">
    <source>
        <dbReference type="SAM" id="MobiDB-lite"/>
    </source>
</evidence>
<evidence type="ECO:0000259" key="2">
    <source>
        <dbReference type="Pfam" id="PF14478"/>
    </source>
</evidence>
<reference evidence="3 4" key="1">
    <citation type="submission" date="2020-02" db="EMBL/GenBank/DDBJ databases">
        <authorList>
            <person name="Kim Y.B."/>
            <person name="Roh S.W."/>
        </authorList>
    </citation>
    <scope>NUCLEOTIDE SEQUENCE [LARGE SCALE GENOMIC DNA]</scope>
    <source>
        <strain evidence="3 4">DSM 103574</strain>
    </source>
</reference>
<gene>
    <name evidence="3" type="ORF">Ami103574_10090</name>
</gene>
<dbReference type="InterPro" id="IPR027954">
    <property type="entry name" value="Transcobalamin-like_C"/>
</dbReference>
<evidence type="ECO:0000313" key="3">
    <source>
        <dbReference type="EMBL" id="QIB69650.1"/>
    </source>
</evidence>
<feature type="compositionally biased region" description="Basic and acidic residues" evidence="1">
    <location>
        <begin position="67"/>
        <end position="77"/>
    </location>
</feature>
<proteinExistence type="predicted"/>
<organism evidence="3 4">
    <name type="scientific">Aminipila butyrica</name>
    <dbReference type="NCBI Taxonomy" id="433296"/>
    <lineage>
        <taxon>Bacteria</taxon>
        <taxon>Bacillati</taxon>
        <taxon>Bacillota</taxon>
        <taxon>Clostridia</taxon>
        <taxon>Peptostreptococcales</taxon>
        <taxon>Anaerovoracaceae</taxon>
        <taxon>Aminipila</taxon>
    </lineage>
</organism>
<name>A0A858BXM0_9FIRM</name>
<dbReference type="KEGG" id="abut:Ami103574_10090"/>
<dbReference type="RefSeq" id="WP_163066890.1">
    <property type="nucleotide sequence ID" value="NZ_CP048649.1"/>
</dbReference>
<feature type="domain" description="Transcobalamin-like C-terminal" evidence="2">
    <location>
        <begin position="203"/>
        <end position="280"/>
    </location>
</feature>